<name>A0AAN2C9U5_UNVUL</name>
<feature type="compositionally biased region" description="Polar residues" evidence="1">
    <location>
        <begin position="80"/>
        <end position="90"/>
    </location>
</feature>
<reference evidence="2 3" key="1">
    <citation type="journal article" date="2022" name="ISME Commun">
        <title>Vulcanimicrobium alpinus gen. nov. sp. nov., the first cultivated representative of the candidate phylum 'Eremiobacterota', is a metabolically versatile aerobic anoxygenic phototroph.</title>
        <authorList>
            <person name="Yabe S."/>
            <person name="Muto K."/>
            <person name="Abe K."/>
            <person name="Yokota A."/>
            <person name="Staudigel H."/>
            <person name="Tebo B.M."/>
        </authorList>
    </citation>
    <scope>NUCLEOTIDE SEQUENCE [LARGE SCALE GENOMIC DNA]</scope>
    <source>
        <strain evidence="2 3">WC8-2</strain>
    </source>
</reference>
<protein>
    <submittedName>
        <fullName evidence="2">Uncharacterized protein</fullName>
    </submittedName>
</protein>
<dbReference type="Proteomes" id="UP001317532">
    <property type="component" value="Chromosome"/>
</dbReference>
<sequence>MHPARTEGPAEDRTQRLGRQAAALMRRRQGDPEFADPPILGDAETDVADQRARAAQDDSVLRPRRTARPLTPRAAMKARASSSDDGSQPW</sequence>
<dbReference type="EMBL" id="AP025523">
    <property type="protein sequence ID" value="BDE06401.1"/>
    <property type="molecule type" value="Genomic_DNA"/>
</dbReference>
<evidence type="ECO:0000313" key="2">
    <source>
        <dbReference type="EMBL" id="BDE06401.1"/>
    </source>
</evidence>
<feature type="compositionally biased region" description="Basic and acidic residues" evidence="1">
    <location>
        <begin position="48"/>
        <end position="61"/>
    </location>
</feature>
<evidence type="ECO:0000256" key="1">
    <source>
        <dbReference type="SAM" id="MobiDB-lite"/>
    </source>
</evidence>
<dbReference type="KEGG" id="vab:WPS_16770"/>
<keyword evidence="3" id="KW-1185">Reference proteome</keyword>
<evidence type="ECO:0000313" key="3">
    <source>
        <dbReference type="Proteomes" id="UP001317532"/>
    </source>
</evidence>
<proteinExistence type="predicted"/>
<accession>A0AAN2C9U5</accession>
<feature type="compositionally biased region" description="Basic and acidic residues" evidence="1">
    <location>
        <begin position="1"/>
        <end position="15"/>
    </location>
</feature>
<gene>
    <name evidence="2" type="ORF">WPS_16770</name>
</gene>
<dbReference type="AlphaFoldDB" id="A0AAN2C9U5"/>
<organism evidence="2 3">
    <name type="scientific">Vulcanimicrobium alpinum</name>
    <dbReference type="NCBI Taxonomy" id="3016050"/>
    <lineage>
        <taxon>Bacteria</taxon>
        <taxon>Bacillati</taxon>
        <taxon>Vulcanimicrobiota</taxon>
        <taxon>Vulcanimicrobiia</taxon>
        <taxon>Vulcanimicrobiales</taxon>
        <taxon>Vulcanimicrobiaceae</taxon>
        <taxon>Vulcanimicrobium</taxon>
    </lineage>
</organism>
<feature type="region of interest" description="Disordered" evidence="1">
    <location>
        <begin position="1"/>
        <end position="90"/>
    </location>
</feature>